<dbReference type="SMART" id="SM00717">
    <property type="entry name" value="SANT"/>
    <property type="match status" value="2"/>
</dbReference>
<feature type="domain" description="HTH myb-type" evidence="7">
    <location>
        <begin position="20"/>
        <end position="70"/>
    </location>
</feature>
<evidence type="ECO:0000259" key="5">
    <source>
        <dbReference type="PROSITE" id="PS50090"/>
    </source>
</evidence>
<feature type="domain" description="SANT" evidence="6">
    <location>
        <begin position="18"/>
        <end position="70"/>
    </location>
</feature>
<dbReference type="CDD" id="cd00167">
    <property type="entry name" value="SANT"/>
    <property type="match status" value="2"/>
</dbReference>
<name>A0ABR2K042_9EUKA</name>
<feature type="domain" description="Myb-like" evidence="5">
    <location>
        <begin position="15"/>
        <end position="66"/>
    </location>
</feature>
<dbReference type="InterPro" id="IPR017930">
    <property type="entry name" value="Myb_dom"/>
</dbReference>
<dbReference type="Gene3D" id="1.10.10.60">
    <property type="entry name" value="Homeodomain-like"/>
    <property type="match status" value="2"/>
</dbReference>
<evidence type="ECO:0000259" key="7">
    <source>
        <dbReference type="PROSITE" id="PS51294"/>
    </source>
</evidence>
<keyword evidence="3" id="KW-0804">Transcription</keyword>
<evidence type="ECO:0000313" key="9">
    <source>
        <dbReference type="EMBL" id="KAK8883475.1"/>
    </source>
</evidence>
<evidence type="ECO:0000259" key="6">
    <source>
        <dbReference type="PROSITE" id="PS51293"/>
    </source>
</evidence>
<proteinExistence type="predicted"/>
<keyword evidence="4" id="KW-0539">Nucleus</keyword>
<evidence type="ECO:0000256" key="4">
    <source>
        <dbReference type="ARBA" id="ARBA00023242"/>
    </source>
</evidence>
<dbReference type="Pfam" id="PF00249">
    <property type="entry name" value="Myb_DNA-binding"/>
    <property type="match status" value="2"/>
</dbReference>
<feature type="domain" description="Myb-like" evidence="5">
    <location>
        <begin position="73"/>
        <end position="117"/>
    </location>
</feature>
<sequence>MIQPFYAVIPIHAPPTPNSRKKFSSEEDKRLKELVELHGAKNWDKIAELMPGRTGRQCRDRYRNYLIPGFFNGQWSQEEDNLLREKFKEFGPQWAKMTPFFHGRSANSLKNRWNYFVCRANPINDKQKKVNSSISTSLQEVILPPKFRMFSNILHQH</sequence>
<dbReference type="PROSITE" id="PS51294">
    <property type="entry name" value="HTH_MYB"/>
    <property type="match status" value="2"/>
</dbReference>
<dbReference type="PROSITE" id="PS51293">
    <property type="entry name" value="SANT"/>
    <property type="match status" value="1"/>
</dbReference>
<dbReference type="InterPro" id="IPR017884">
    <property type="entry name" value="SANT_dom"/>
</dbReference>
<keyword evidence="10" id="KW-1185">Reference proteome</keyword>
<evidence type="ECO:0000256" key="3">
    <source>
        <dbReference type="ARBA" id="ARBA00023163"/>
    </source>
</evidence>
<accession>A0ABR2K042</accession>
<feature type="domain" description="HTH myb-type" evidence="7">
    <location>
        <begin position="73"/>
        <end position="121"/>
    </location>
</feature>
<keyword evidence="2" id="KW-0238">DNA-binding</keyword>
<comment type="caution">
    <text evidence="9">The sequence shown here is derived from an EMBL/GenBank/DDBJ whole genome shotgun (WGS) entry which is preliminary data.</text>
</comment>
<dbReference type="EMBL" id="JAPFFF010000340">
    <property type="protein sequence ID" value="KAK8834682.1"/>
    <property type="molecule type" value="Genomic_DNA"/>
</dbReference>
<dbReference type="PROSITE" id="PS50090">
    <property type="entry name" value="MYB_LIKE"/>
    <property type="match status" value="2"/>
</dbReference>
<evidence type="ECO:0000313" key="8">
    <source>
        <dbReference type="EMBL" id="KAK8834682.1"/>
    </source>
</evidence>
<dbReference type="EMBL" id="JAPFFF010000008">
    <property type="protein sequence ID" value="KAK8883475.1"/>
    <property type="molecule type" value="Genomic_DNA"/>
</dbReference>
<keyword evidence="1" id="KW-0805">Transcription regulation</keyword>
<dbReference type="InterPro" id="IPR051575">
    <property type="entry name" value="Myb-like_DNA-bd"/>
</dbReference>
<evidence type="ECO:0008006" key="11">
    <source>
        <dbReference type="Google" id="ProtNLM"/>
    </source>
</evidence>
<dbReference type="PANTHER" id="PTHR46621:SF1">
    <property type="entry name" value="SNRNA-ACTIVATING PROTEIN COMPLEX SUBUNIT 4"/>
    <property type="match status" value="1"/>
</dbReference>
<protein>
    <recommendedName>
        <fullName evidence="11">Myb-like DNA-binding domain containing protein</fullName>
    </recommendedName>
</protein>
<dbReference type="SUPFAM" id="SSF46689">
    <property type="entry name" value="Homeodomain-like"/>
    <property type="match status" value="1"/>
</dbReference>
<dbReference type="InterPro" id="IPR009057">
    <property type="entry name" value="Homeodomain-like_sf"/>
</dbReference>
<evidence type="ECO:0000256" key="2">
    <source>
        <dbReference type="ARBA" id="ARBA00023125"/>
    </source>
</evidence>
<dbReference type="InterPro" id="IPR001005">
    <property type="entry name" value="SANT/Myb"/>
</dbReference>
<dbReference type="Proteomes" id="UP001470230">
    <property type="component" value="Unassembled WGS sequence"/>
</dbReference>
<evidence type="ECO:0000313" key="10">
    <source>
        <dbReference type="Proteomes" id="UP001470230"/>
    </source>
</evidence>
<evidence type="ECO:0000256" key="1">
    <source>
        <dbReference type="ARBA" id="ARBA00023015"/>
    </source>
</evidence>
<organism evidence="9 10">
    <name type="scientific">Tritrichomonas musculus</name>
    <dbReference type="NCBI Taxonomy" id="1915356"/>
    <lineage>
        <taxon>Eukaryota</taxon>
        <taxon>Metamonada</taxon>
        <taxon>Parabasalia</taxon>
        <taxon>Tritrichomonadida</taxon>
        <taxon>Tritrichomonadidae</taxon>
        <taxon>Tritrichomonas</taxon>
    </lineage>
</organism>
<gene>
    <name evidence="8" type="ORF">M9Y10_026175</name>
    <name evidence="9" type="ORF">M9Y10_042567</name>
</gene>
<dbReference type="PANTHER" id="PTHR46621">
    <property type="entry name" value="SNRNA-ACTIVATING PROTEIN COMPLEX SUBUNIT 4"/>
    <property type="match status" value="1"/>
</dbReference>
<reference evidence="9 10" key="1">
    <citation type="submission" date="2024-04" db="EMBL/GenBank/DDBJ databases">
        <title>Tritrichomonas musculus Genome.</title>
        <authorList>
            <person name="Alves-Ferreira E."/>
            <person name="Grigg M."/>
            <person name="Lorenzi H."/>
            <person name="Galac M."/>
        </authorList>
    </citation>
    <scope>NUCLEOTIDE SEQUENCE [LARGE SCALE GENOMIC DNA]</scope>
    <source>
        <strain evidence="9 10">EAF2021</strain>
    </source>
</reference>